<dbReference type="Proteomes" id="UP000256690">
    <property type="component" value="Unassembled WGS sequence"/>
</dbReference>
<feature type="compositionally biased region" description="Low complexity" evidence="1">
    <location>
        <begin position="121"/>
        <end position="146"/>
    </location>
</feature>
<dbReference type="AlphaFoldDB" id="A0A3D8QRY6"/>
<feature type="compositionally biased region" description="Low complexity" evidence="1">
    <location>
        <begin position="85"/>
        <end position="98"/>
    </location>
</feature>
<keyword evidence="2" id="KW-0812">Transmembrane</keyword>
<accession>A0A3D8QRY6</accession>
<reference evidence="3 4" key="1">
    <citation type="journal article" date="2018" name="IMA Fungus">
        <title>IMA Genome-F 9: Draft genome sequence of Annulohypoxylon stygium, Aspergillus mulundensis, Berkeleyomyces basicola (syn. Thielaviopsis basicola), Ceratocystis smalleyi, two Cercospora beticola strains, Coleophoma cylindrospora, Fusarium fracticaudum, Phialophora cf. hyalina, and Morchella septimelata.</title>
        <authorList>
            <person name="Wingfield B.D."/>
            <person name="Bills G.F."/>
            <person name="Dong Y."/>
            <person name="Huang W."/>
            <person name="Nel W.J."/>
            <person name="Swalarsk-Parry B.S."/>
            <person name="Vaghefi N."/>
            <person name="Wilken P.M."/>
            <person name="An Z."/>
            <person name="de Beer Z.W."/>
            <person name="De Vos L."/>
            <person name="Chen L."/>
            <person name="Duong T.A."/>
            <person name="Gao Y."/>
            <person name="Hammerbacher A."/>
            <person name="Kikkert J.R."/>
            <person name="Li Y."/>
            <person name="Li H."/>
            <person name="Li K."/>
            <person name="Li Q."/>
            <person name="Liu X."/>
            <person name="Ma X."/>
            <person name="Naidoo K."/>
            <person name="Pethybridge S.J."/>
            <person name="Sun J."/>
            <person name="Steenkamp E.T."/>
            <person name="van der Nest M.A."/>
            <person name="van Wyk S."/>
            <person name="Wingfield M.J."/>
            <person name="Xiong C."/>
            <person name="Yue Q."/>
            <person name="Zhang X."/>
        </authorList>
    </citation>
    <scope>NUCLEOTIDE SEQUENCE [LARGE SCALE GENOMIC DNA]</scope>
    <source>
        <strain evidence="3 4">DSM 5745</strain>
    </source>
</reference>
<keyword evidence="4" id="KW-1185">Reference proteome</keyword>
<evidence type="ECO:0000313" key="4">
    <source>
        <dbReference type="Proteomes" id="UP000256690"/>
    </source>
</evidence>
<dbReference type="GeneID" id="38120219"/>
<evidence type="ECO:0000256" key="1">
    <source>
        <dbReference type="SAM" id="MobiDB-lite"/>
    </source>
</evidence>
<keyword evidence="2" id="KW-1133">Transmembrane helix</keyword>
<dbReference type="RefSeq" id="XP_026599597.1">
    <property type="nucleotide sequence ID" value="XM_026751865.1"/>
</dbReference>
<protein>
    <submittedName>
        <fullName evidence="3">Uncharacterized protein</fullName>
    </submittedName>
</protein>
<evidence type="ECO:0000256" key="2">
    <source>
        <dbReference type="SAM" id="Phobius"/>
    </source>
</evidence>
<sequence length="477" mass="50450">MSTRTTRSGYYQGLVPGDTIPAFAPAETIFGTDTTTAPATTRITFPEPGGATVDLYTTSISDAAVAGGFRVSTVSSTLTANPEMSTSTSTSRGTGAARQSAMDDADPTTESTTRAPSGTMASSASNASTTSTQTQQPPSLASGSHNSNNVSNGALAGAVVGSIMATALITLLLTILFIRHRQRQQSKAGGLGSNSIWTSDPVSEPGLVLAQEKQTPNTTTGFDTLIAGITPQPADEDTVRSRILTLFDQVALHVDNYYVPGSTPAYLSDDALARLERYNSGYLPAAIGKMLGQRSIRRPVITHALIYTLLYAIRPVGRAQGQGAEAGALLPRVFAAQPEIRESSSSTDSALFTWRMLTAYLHTHSASASKERTPLPTAESLATAFTIAFTPYSFPSFTAEERTAHLTTLANSASELGLWLFGQPCTFEIVWERSGGAFSVMPGVYKTVDERGVRLEGWVELVEGERVLYPAPARGEA</sequence>
<proteinExistence type="predicted"/>
<feature type="region of interest" description="Disordered" evidence="1">
    <location>
        <begin position="76"/>
        <end position="146"/>
    </location>
</feature>
<organism evidence="3 4">
    <name type="scientific">Aspergillus mulundensis</name>
    <dbReference type="NCBI Taxonomy" id="1810919"/>
    <lineage>
        <taxon>Eukaryota</taxon>
        <taxon>Fungi</taxon>
        <taxon>Dikarya</taxon>
        <taxon>Ascomycota</taxon>
        <taxon>Pezizomycotina</taxon>
        <taxon>Eurotiomycetes</taxon>
        <taxon>Eurotiomycetidae</taxon>
        <taxon>Eurotiales</taxon>
        <taxon>Aspergillaceae</taxon>
        <taxon>Aspergillus</taxon>
        <taxon>Aspergillus subgen. Nidulantes</taxon>
    </lineage>
</organism>
<keyword evidence="2" id="KW-0472">Membrane</keyword>
<dbReference type="OrthoDB" id="5421765at2759"/>
<name>A0A3D8QRY6_9EURO</name>
<evidence type="ECO:0000313" key="3">
    <source>
        <dbReference type="EMBL" id="RDW64438.1"/>
    </source>
</evidence>
<feature type="transmembrane region" description="Helical" evidence="2">
    <location>
        <begin position="154"/>
        <end position="178"/>
    </location>
</feature>
<gene>
    <name evidence="3" type="ORF">DSM5745_09849</name>
</gene>
<comment type="caution">
    <text evidence="3">The sequence shown here is derived from an EMBL/GenBank/DDBJ whole genome shotgun (WGS) entry which is preliminary data.</text>
</comment>
<feature type="compositionally biased region" description="Polar residues" evidence="1">
    <location>
        <begin position="108"/>
        <end position="120"/>
    </location>
</feature>
<dbReference type="EMBL" id="PVWQ01000014">
    <property type="protein sequence ID" value="RDW64438.1"/>
    <property type="molecule type" value="Genomic_DNA"/>
</dbReference>
<dbReference type="STRING" id="1810919.A0A3D8QRY6"/>